<comment type="caution">
    <text evidence="3">The sequence shown here is derived from an EMBL/GenBank/DDBJ whole genome shotgun (WGS) entry which is preliminary data.</text>
</comment>
<dbReference type="InterPro" id="IPR025110">
    <property type="entry name" value="AMP-bd_C"/>
</dbReference>
<organism evidence="3 4">
    <name type="scientific">Parahaliea aestuarii</name>
    <dbReference type="NCBI Taxonomy" id="1852021"/>
    <lineage>
        <taxon>Bacteria</taxon>
        <taxon>Pseudomonadati</taxon>
        <taxon>Pseudomonadota</taxon>
        <taxon>Gammaproteobacteria</taxon>
        <taxon>Cellvibrionales</taxon>
        <taxon>Halieaceae</taxon>
        <taxon>Parahaliea</taxon>
    </lineage>
</organism>
<keyword evidence="3" id="KW-0436">Ligase</keyword>
<dbReference type="InterPro" id="IPR017529">
    <property type="entry name" value="AcylCoA_ligase_PEP_1"/>
</dbReference>
<dbReference type="InterPro" id="IPR050237">
    <property type="entry name" value="ATP-dep_AMP-bd_enzyme"/>
</dbReference>
<dbReference type="Gene3D" id="3.40.50.12780">
    <property type="entry name" value="N-terminal domain of ligase-like"/>
    <property type="match status" value="1"/>
</dbReference>
<dbReference type="Gene3D" id="3.30.300.30">
    <property type="match status" value="1"/>
</dbReference>
<dbReference type="PANTHER" id="PTHR43767">
    <property type="entry name" value="LONG-CHAIN-FATTY-ACID--COA LIGASE"/>
    <property type="match status" value="1"/>
</dbReference>
<protein>
    <submittedName>
        <fullName evidence="3">Acyl-CoA ligase (AMP-forming), exosortase A system-associated</fullName>
    </submittedName>
</protein>
<proteinExistence type="predicted"/>
<dbReference type="EMBL" id="VRYZ01000008">
    <property type="protein sequence ID" value="TXS89626.1"/>
    <property type="molecule type" value="Genomic_DNA"/>
</dbReference>
<dbReference type="InterPro" id="IPR020845">
    <property type="entry name" value="AMP-binding_CS"/>
</dbReference>
<name>A0A5C8ZM35_9GAMM</name>
<evidence type="ECO:0000259" key="1">
    <source>
        <dbReference type="Pfam" id="PF00501"/>
    </source>
</evidence>
<feature type="domain" description="AMP-binding enzyme C-terminal" evidence="2">
    <location>
        <begin position="437"/>
        <end position="514"/>
    </location>
</feature>
<gene>
    <name evidence="3" type="ORF">FVW59_16545</name>
</gene>
<dbReference type="InterPro" id="IPR042099">
    <property type="entry name" value="ANL_N_sf"/>
</dbReference>
<dbReference type="NCBIfam" id="TIGR03098">
    <property type="entry name" value="ligase_PEP_1"/>
    <property type="match status" value="1"/>
</dbReference>
<dbReference type="SUPFAM" id="SSF56801">
    <property type="entry name" value="Acetyl-CoA synthetase-like"/>
    <property type="match status" value="1"/>
</dbReference>
<dbReference type="PANTHER" id="PTHR43767:SF1">
    <property type="entry name" value="NONRIBOSOMAL PEPTIDE SYNTHASE PES1 (EUROFUNG)-RELATED"/>
    <property type="match status" value="1"/>
</dbReference>
<dbReference type="InterPro" id="IPR045851">
    <property type="entry name" value="AMP-bd_C_sf"/>
</dbReference>
<dbReference type="InterPro" id="IPR000873">
    <property type="entry name" value="AMP-dep_synth/lig_dom"/>
</dbReference>
<reference evidence="3 4" key="1">
    <citation type="submission" date="2019-08" db="EMBL/GenBank/DDBJ databases">
        <title>Parahaliea maris sp. nov., isolated from the surface seawater.</title>
        <authorList>
            <person name="Liu Y."/>
        </authorList>
    </citation>
    <scope>NUCLEOTIDE SEQUENCE [LARGE SCALE GENOMIC DNA]</scope>
    <source>
        <strain evidence="3 4">S2-26</strain>
    </source>
</reference>
<accession>A0A5C8ZM35</accession>
<dbReference type="GO" id="GO:0016878">
    <property type="term" value="F:acid-thiol ligase activity"/>
    <property type="evidence" value="ECO:0007669"/>
    <property type="project" value="UniProtKB-ARBA"/>
</dbReference>
<evidence type="ECO:0000313" key="4">
    <source>
        <dbReference type="Proteomes" id="UP000321933"/>
    </source>
</evidence>
<keyword evidence="4" id="KW-1185">Reference proteome</keyword>
<evidence type="ECO:0000259" key="2">
    <source>
        <dbReference type="Pfam" id="PF13193"/>
    </source>
</evidence>
<sequence>MPSQLHQVHHLVQRGAEQFGSSTALYYRDDSLDYQALWDNCESFARGLLAAGLPAGGRVACFLPKQPEAVVSIFGASVAGGVFVPVNPLLKPRQVAHILSDCDVRVLVTTSRRLQSLQDVLLQCPDLQTVVTVDAPLAQAGKPDVVGWTDFLAPVNPGATAPGRIDADMAAILYTSGSTGNPKGVVLSHRNLLAGAESVASYLENTAEDRVLALLPLSFDAGLSQLTTMFLCGGSAVLMDYLLPGDVLRALERFEITGLGAVPPIWNQLAGLDWPPAVVKRLRYITNTGGAMPTTTTRNLVTRLPQTRIFLMYGLTEAFRSTYLPPEQVALRPDSIGRAIPNAEILVVDSEGRECGPDEPGELVHRGALVAMGYWNAPELTAQRFRPAPGRPGELSTPELAVWSGDRVRRDSEGYLYFLSREDEMIKTSGYRVSPTEVEEVVYGAAPIAQAAAVGLQHPVLGQAILVLVSAGPEQGAEELQQAVLLHCRRELPSFMVPQAVIVLAQLPLGPNGKLDRKSLATEYSRYFQE</sequence>
<dbReference type="Proteomes" id="UP000321933">
    <property type="component" value="Unassembled WGS sequence"/>
</dbReference>
<feature type="domain" description="AMP-dependent synthetase/ligase" evidence="1">
    <location>
        <begin position="13"/>
        <end position="375"/>
    </location>
</feature>
<evidence type="ECO:0000313" key="3">
    <source>
        <dbReference type="EMBL" id="TXS89626.1"/>
    </source>
</evidence>
<dbReference type="Pfam" id="PF00501">
    <property type="entry name" value="AMP-binding"/>
    <property type="match status" value="1"/>
</dbReference>
<dbReference type="PROSITE" id="PS00455">
    <property type="entry name" value="AMP_BINDING"/>
    <property type="match status" value="1"/>
</dbReference>
<dbReference type="AlphaFoldDB" id="A0A5C8ZM35"/>
<dbReference type="Pfam" id="PF13193">
    <property type="entry name" value="AMP-binding_C"/>
    <property type="match status" value="1"/>
</dbReference>
<dbReference type="OrthoDB" id="9761989at2"/>